<reference evidence="3" key="1">
    <citation type="submission" date="2025-08" db="UniProtKB">
        <authorList>
            <consortium name="RefSeq"/>
        </authorList>
    </citation>
    <scope>IDENTIFICATION</scope>
    <source>
        <tissue evidence="3">Adult</tissue>
    </source>
</reference>
<dbReference type="Pfam" id="PF06477">
    <property type="entry name" value="DUF1091"/>
    <property type="match status" value="1"/>
</dbReference>
<dbReference type="RefSeq" id="XP_029405018.2">
    <property type="nucleotide sequence ID" value="XM_029549158.2"/>
</dbReference>
<gene>
    <name evidence="3" type="primary">LOC115065930</name>
</gene>
<feature type="transmembrane region" description="Helical" evidence="1">
    <location>
        <begin position="6"/>
        <end position="26"/>
    </location>
</feature>
<accession>A0A8N4KY16</accession>
<evidence type="ECO:0000256" key="1">
    <source>
        <dbReference type="SAM" id="Phobius"/>
    </source>
</evidence>
<dbReference type="PANTHER" id="PTHR20898:SF0">
    <property type="entry name" value="DAEDALUS ON 3-RELATED"/>
    <property type="match status" value="1"/>
</dbReference>
<proteinExistence type="predicted"/>
<name>A0A8N4KY16_BACDO</name>
<dbReference type="KEGG" id="bdr:115065930"/>
<dbReference type="InterPro" id="IPR010512">
    <property type="entry name" value="DUF1091"/>
</dbReference>
<keyword evidence="1" id="KW-0812">Transmembrane</keyword>
<dbReference type="Proteomes" id="UP001652620">
    <property type="component" value="Chromosome 5"/>
</dbReference>
<dbReference type="AlphaFoldDB" id="A0A8N4KY16"/>
<keyword evidence="1" id="KW-1133">Transmembrane helix</keyword>
<protein>
    <submittedName>
        <fullName evidence="3">Uncharacterized protein LOC115065930</fullName>
    </submittedName>
</protein>
<dbReference type="OrthoDB" id="7727171at2759"/>
<dbReference type="PANTHER" id="PTHR20898">
    <property type="entry name" value="DAEDALUS ON 3-RELATED-RELATED"/>
    <property type="match status" value="1"/>
</dbReference>
<dbReference type="GeneID" id="115065930"/>
<keyword evidence="1" id="KW-0472">Membrane</keyword>
<evidence type="ECO:0000313" key="2">
    <source>
        <dbReference type="Proteomes" id="UP001652620"/>
    </source>
</evidence>
<dbReference type="SMART" id="SM00697">
    <property type="entry name" value="DM8"/>
    <property type="match status" value="1"/>
</dbReference>
<keyword evidence="2" id="KW-1185">Reference proteome</keyword>
<sequence>MNLGTLPAFITGFYLLTQLASIIAYIKFTNLKCENYDKSFLNFRKCDLKALSRNKVALTVDVQIFQLPIRNFSVNLDVYRKANGYRPFLFNITTNFCEFFKNRKRLPFGKLIMDAVELYSNLNHSCPFNVRCHVLKLVCFSFYNNSYNFKHDLIVKDLVLQNEQLQSLPAPTGEYLLRITAAFYNVWKFKVHAYIQIVEE</sequence>
<organism evidence="2 3">
    <name type="scientific">Bactrocera dorsalis</name>
    <name type="common">Oriental fruit fly</name>
    <name type="synonym">Dacus dorsalis</name>
    <dbReference type="NCBI Taxonomy" id="27457"/>
    <lineage>
        <taxon>Eukaryota</taxon>
        <taxon>Metazoa</taxon>
        <taxon>Ecdysozoa</taxon>
        <taxon>Arthropoda</taxon>
        <taxon>Hexapoda</taxon>
        <taxon>Insecta</taxon>
        <taxon>Pterygota</taxon>
        <taxon>Neoptera</taxon>
        <taxon>Endopterygota</taxon>
        <taxon>Diptera</taxon>
        <taxon>Brachycera</taxon>
        <taxon>Muscomorpha</taxon>
        <taxon>Tephritoidea</taxon>
        <taxon>Tephritidae</taxon>
        <taxon>Bactrocera</taxon>
        <taxon>Bactrocera</taxon>
    </lineage>
</organism>
<evidence type="ECO:0000313" key="3">
    <source>
        <dbReference type="RefSeq" id="XP_029405018.2"/>
    </source>
</evidence>